<dbReference type="InterPro" id="IPR011004">
    <property type="entry name" value="Trimer_LpxA-like_sf"/>
</dbReference>
<keyword evidence="3" id="KW-0677">Repeat</keyword>
<evidence type="ECO:0000256" key="2">
    <source>
        <dbReference type="ARBA" id="ARBA00022679"/>
    </source>
</evidence>
<keyword evidence="4" id="KW-0012">Acyltransferase</keyword>
<dbReference type="GO" id="GO:0005829">
    <property type="term" value="C:cytosol"/>
    <property type="evidence" value="ECO:0007669"/>
    <property type="project" value="TreeGrafter"/>
</dbReference>
<protein>
    <submittedName>
        <fullName evidence="4">Acyltransferase</fullName>
    </submittedName>
</protein>
<sequence>MHYTDEELRALGLQFGDHVSIHRTVEFFRPERIRLGSHVRIDCFSVLSAAEPLVVGSHVHLAAGVMIFGSEGVEIGDFAGLSSRVAVYTASDDYVGGHLTNPTVPEKYRKVSRGKVRIEPHTIVGSGSVILPGVTLGRGASVGALTLVRKDVPACQIVAGNPARVLGQRDAEKLAVLEAEFLREERGK</sequence>
<dbReference type="GO" id="GO:0008374">
    <property type="term" value="F:O-acyltransferase activity"/>
    <property type="evidence" value="ECO:0007669"/>
    <property type="project" value="TreeGrafter"/>
</dbReference>
<dbReference type="PANTHER" id="PTHR23416">
    <property type="entry name" value="SIALIC ACID SYNTHASE-RELATED"/>
    <property type="match status" value="1"/>
</dbReference>
<evidence type="ECO:0000313" key="5">
    <source>
        <dbReference type="Proteomes" id="UP000825051"/>
    </source>
</evidence>
<comment type="similarity">
    <text evidence="1">Belongs to the transferase hexapeptide repeat family.</text>
</comment>
<organism evidence="4 5">
    <name type="scientific">Horticoccus luteus</name>
    <dbReference type="NCBI Taxonomy" id="2862869"/>
    <lineage>
        <taxon>Bacteria</taxon>
        <taxon>Pseudomonadati</taxon>
        <taxon>Verrucomicrobiota</taxon>
        <taxon>Opitutia</taxon>
        <taxon>Opitutales</taxon>
        <taxon>Opitutaceae</taxon>
        <taxon>Horticoccus</taxon>
    </lineage>
</organism>
<name>A0A8F9TVE0_9BACT</name>
<dbReference type="PANTHER" id="PTHR23416:SF23">
    <property type="entry name" value="ACETYLTRANSFERASE C18B11.09C-RELATED"/>
    <property type="match status" value="1"/>
</dbReference>
<reference evidence="4" key="1">
    <citation type="submission" date="2021-08" db="EMBL/GenBank/DDBJ databases">
        <title>Genome of a novel bacterium of the phylum Verrucomicrobia, Oleiharenicola sp. KSB-15.</title>
        <authorList>
            <person name="Chung J.-H."/>
            <person name="Ahn J.-H."/>
            <person name="Yoon Y."/>
            <person name="Kim D.-Y."/>
            <person name="An S.-H."/>
            <person name="Park I."/>
            <person name="Yeon J."/>
        </authorList>
    </citation>
    <scope>NUCLEOTIDE SEQUENCE</scope>
    <source>
        <strain evidence="4">KSB-15</strain>
    </source>
</reference>
<proteinExistence type="inferred from homology"/>
<dbReference type="RefSeq" id="WP_220164083.1">
    <property type="nucleotide sequence ID" value="NZ_CP080507.1"/>
</dbReference>
<dbReference type="CDD" id="cd04647">
    <property type="entry name" value="LbH_MAT_like"/>
    <property type="match status" value="1"/>
</dbReference>
<dbReference type="Proteomes" id="UP000825051">
    <property type="component" value="Chromosome"/>
</dbReference>
<gene>
    <name evidence="4" type="ORF">K0B96_03975</name>
</gene>
<keyword evidence="2" id="KW-0808">Transferase</keyword>
<evidence type="ECO:0000256" key="3">
    <source>
        <dbReference type="ARBA" id="ARBA00022737"/>
    </source>
</evidence>
<dbReference type="KEGG" id="ole:K0B96_03975"/>
<dbReference type="Gene3D" id="2.160.10.10">
    <property type="entry name" value="Hexapeptide repeat proteins"/>
    <property type="match status" value="1"/>
</dbReference>
<dbReference type="EMBL" id="CP080507">
    <property type="protein sequence ID" value="QYM79785.1"/>
    <property type="molecule type" value="Genomic_DNA"/>
</dbReference>
<dbReference type="PROSITE" id="PS00101">
    <property type="entry name" value="HEXAPEP_TRANSFERASES"/>
    <property type="match status" value="1"/>
</dbReference>
<dbReference type="InterPro" id="IPR018357">
    <property type="entry name" value="Hexapep_transf_CS"/>
</dbReference>
<dbReference type="AlphaFoldDB" id="A0A8F9TVE0"/>
<dbReference type="SUPFAM" id="SSF51161">
    <property type="entry name" value="Trimeric LpxA-like enzymes"/>
    <property type="match status" value="1"/>
</dbReference>
<keyword evidence="5" id="KW-1185">Reference proteome</keyword>
<dbReference type="InterPro" id="IPR051159">
    <property type="entry name" value="Hexapeptide_acetyltransf"/>
</dbReference>
<evidence type="ECO:0000313" key="4">
    <source>
        <dbReference type="EMBL" id="QYM79785.1"/>
    </source>
</evidence>
<accession>A0A8F9TVE0</accession>
<evidence type="ECO:0000256" key="1">
    <source>
        <dbReference type="ARBA" id="ARBA00007274"/>
    </source>
</evidence>